<feature type="transmembrane region" description="Helical" evidence="11">
    <location>
        <begin position="194"/>
        <end position="221"/>
    </location>
</feature>
<dbReference type="GO" id="GO:0000103">
    <property type="term" value="P:sulfate assimilation"/>
    <property type="evidence" value="ECO:0007669"/>
    <property type="project" value="TreeGrafter"/>
</dbReference>
<evidence type="ECO:0000256" key="2">
    <source>
        <dbReference type="ARBA" id="ARBA00022448"/>
    </source>
</evidence>
<dbReference type="AlphaFoldDB" id="Q1N5Y6"/>
<accession>Q1N5Y6</accession>
<keyword evidence="4" id="KW-0997">Cell inner membrane</keyword>
<reference evidence="12 13" key="1">
    <citation type="submission" date="2006-03" db="EMBL/GenBank/DDBJ databases">
        <authorList>
            <person name="Pinhassi J."/>
            <person name="Pedros-Alio C."/>
            <person name="Ferriera S."/>
            <person name="Johnson J."/>
            <person name="Kravitz S."/>
            <person name="Halpern A."/>
            <person name="Remington K."/>
            <person name="Beeson K."/>
            <person name="Tran B."/>
            <person name="Rogers Y.-H."/>
            <person name="Friedman R."/>
            <person name="Venter J.C."/>
        </authorList>
    </citation>
    <scope>NUCLEOTIDE SEQUENCE [LARGE SCALE GENOMIC DNA]</scope>
    <source>
        <strain evidence="12 13">RED65</strain>
    </source>
</reference>
<protein>
    <submittedName>
        <fullName evidence="12">Putative sulfate transport protein CysZ</fullName>
    </submittedName>
</protein>
<evidence type="ECO:0000256" key="6">
    <source>
        <dbReference type="ARBA" id="ARBA00022692"/>
    </source>
</evidence>
<gene>
    <name evidence="12" type="ORF">RED65_10449</name>
</gene>
<dbReference type="STRING" id="207949.RED65_10449"/>
<proteinExistence type="predicted"/>
<dbReference type="InterPro" id="IPR059112">
    <property type="entry name" value="CysZ/EI24"/>
</dbReference>
<evidence type="ECO:0000256" key="3">
    <source>
        <dbReference type="ARBA" id="ARBA00022475"/>
    </source>
</evidence>
<keyword evidence="10" id="KW-0198">Cysteine biosynthesis</keyword>
<feature type="transmembrane region" description="Helical" evidence="11">
    <location>
        <begin position="127"/>
        <end position="147"/>
    </location>
</feature>
<dbReference type="OrthoDB" id="5292355at2"/>
<evidence type="ECO:0000256" key="9">
    <source>
        <dbReference type="ARBA" id="ARBA00023136"/>
    </source>
</evidence>
<dbReference type="Proteomes" id="UP000004263">
    <property type="component" value="Unassembled WGS sequence"/>
</dbReference>
<dbReference type="PANTHER" id="PTHR37468:SF1">
    <property type="entry name" value="SULFATE TRANSPORTER CYSZ"/>
    <property type="match status" value="1"/>
</dbReference>
<comment type="subcellular location">
    <subcellularLocation>
        <location evidence="1">Membrane</location>
        <topology evidence="1">Multi-pass membrane protein</topology>
    </subcellularLocation>
</comment>
<comment type="caution">
    <text evidence="12">The sequence shown here is derived from an EMBL/GenBank/DDBJ whole genome shotgun (WGS) entry which is preliminary data.</text>
</comment>
<evidence type="ECO:0000256" key="5">
    <source>
        <dbReference type="ARBA" id="ARBA00022605"/>
    </source>
</evidence>
<dbReference type="NCBIfam" id="NF003433">
    <property type="entry name" value="PRK04949.1"/>
    <property type="match status" value="1"/>
</dbReference>
<evidence type="ECO:0000313" key="12">
    <source>
        <dbReference type="EMBL" id="EAT13806.1"/>
    </source>
</evidence>
<feature type="transmembrane region" description="Helical" evidence="11">
    <location>
        <begin position="20"/>
        <end position="42"/>
    </location>
</feature>
<dbReference type="GO" id="GO:0009675">
    <property type="term" value="F:high-affinity sulfate:proton symporter activity"/>
    <property type="evidence" value="ECO:0007669"/>
    <property type="project" value="TreeGrafter"/>
</dbReference>
<evidence type="ECO:0000313" key="13">
    <source>
        <dbReference type="Proteomes" id="UP000004263"/>
    </source>
</evidence>
<keyword evidence="7 11" id="KW-1133">Transmembrane helix</keyword>
<keyword evidence="3" id="KW-1003">Cell membrane</keyword>
<sequence>MHYLLKGVQVLFQPGYRKFILVPILANILFFIALSIFMVGLFSDTMSWFMNFIPGWLEFMSYFLWVVFALLFLVAYGFSFTMITNLFAAPFNGFLAEKIQKDLGQDVPEVSIPEMVVRSIKREIQKLIYFVWYGFLVAIGLFVLSFVPLLNLAVPVIAFVWAAWCIAIQYMDYPADNNLQDFKKLRSDAKKPWIHTYGFGGLTSLLVMVPVLNIFVMPVAVAGGTLLWLSKIHQPDAEFDLDDVEETKSIEDLR</sequence>
<evidence type="ECO:0000256" key="7">
    <source>
        <dbReference type="ARBA" id="ARBA00022989"/>
    </source>
</evidence>
<keyword evidence="2" id="KW-0813">Transport</keyword>
<dbReference type="InterPro" id="IPR050480">
    <property type="entry name" value="CysZ-like"/>
</dbReference>
<name>Q1N5Y6_9GAMM</name>
<keyword evidence="5" id="KW-0028">Amino-acid biosynthesis</keyword>
<evidence type="ECO:0000256" key="4">
    <source>
        <dbReference type="ARBA" id="ARBA00022519"/>
    </source>
</evidence>
<dbReference type="HOGENOM" id="CLU_070331_1_0_6"/>
<dbReference type="PANTHER" id="PTHR37468">
    <property type="entry name" value="SULFATE TRANSPORTER CYSZ"/>
    <property type="match status" value="1"/>
</dbReference>
<keyword evidence="8" id="KW-0764">Sulfate transport</keyword>
<evidence type="ECO:0000256" key="10">
    <source>
        <dbReference type="ARBA" id="ARBA00023192"/>
    </source>
</evidence>
<dbReference type="RefSeq" id="WP_007017227.1">
    <property type="nucleotide sequence ID" value="NZ_CH724113.1"/>
</dbReference>
<dbReference type="GO" id="GO:0019344">
    <property type="term" value="P:cysteine biosynthetic process"/>
    <property type="evidence" value="ECO:0007669"/>
    <property type="project" value="UniProtKB-KW"/>
</dbReference>
<feature type="transmembrane region" description="Helical" evidence="11">
    <location>
        <begin position="62"/>
        <end position="88"/>
    </location>
</feature>
<dbReference type="Pfam" id="PF07264">
    <property type="entry name" value="EI24"/>
    <property type="match status" value="1"/>
</dbReference>
<organism evidence="12 13">
    <name type="scientific">Bermanella marisrubri</name>
    <dbReference type="NCBI Taxonomy" id="207949"/>
    <lineage>
        <taxon>Bacteria</taxon>
        <taxon>Pseudomonadati</taxon>
        <taxon>Pseudomonadota</taxon>
        <taxon>Gammaproteobacteria</taxon>
        <taxon>Oceanospirillales</taxon>
        <taxon>Oceanospirillaceae</taxon>
        <taxon>Bermanella</taxon>
    </lineage>
</organism>
<dbReference type="EMBL" id="AAQH01000001">
    <property type="protein sequence ID" value="EAT13806.1"/>
    <property type="molecule type" value="Genomic_DNA"/>
</dbReference>
<evidence type="ECO:0000256" key="1">
    <source>
        <dbReference type="ARBA" id="ARBA00004141"/>
    </source>
</evidence>
<keyword evidence="13" id="KW-1185">Reference proteome</keyword>
<evidence type="ECO:0000256" key="8">
    <source>
        <dbReference type="ARBA" id="ARBA00023032"/>
    </source>
</evidence>
<feature type="transmembrane region" description="Helical" evidence="11">
    <location>
        <begin position="153"/>
        <end position="173"/>
    </location>
</feature>
<keyword evidence="6 11" id="KW-0812">Transmembrane</keyword>
<evidence type="ECO:0000256" key="11">
    <source>
        <dbReference type="SAM" id="Phobius"/>
    </source>
</evidence>
<dbReference type="GO" id="GO:0005886">
    <property type="term" value="C:plasma membrane"/>
    <property type="evidence" value="ECO:0007669"/>
    <property type="project" value="TreeGrafter"/>
</dbReference>
<keyword evidence="9 11" id="KW-0472">Membrane</keyword>